<evidence type="ECO:0000313" key="3">
    <source>
        <dbReference type="Proteomes" id="UP000015241"/>
    </source>
</evidence>
<feature type="region of interest" description="Disordered" evidence="1">
    <location>
        <begin position="77"/>
        <end position="100"/>
    </location>
</feature>
<protein>
    <submittedName>
        <fullName evidence="2">Uncharacterized protein</fullName>
    </submittedName>
</protein>
<sequence length="100" mass="10996">MHVISPWLARSGLTCLTYYQHGHALAHCALCACETRAVLLPPVQVLSRGPRCVEGGERALRMARRASTLAHRASRAHCGKWGGNDHDSEEHAQRISSISR</sequence>
<evidence type="ECO:0000313" key="2">
    <source>
        <dbReference type="EMBL" id="EPS98154.1"/>
    </source>
</evidence>
<dbReference type="EMBL" id="KE504168">
    <property type="protein sequence ID" value="EPS98154.1"/>
    <property type="molecule type" value="Genomic_DNA"/>
</dbReference>
<feature type="non-terminal residue" evidence="2">
    <location>
        <position position="100"/>
    </location>
</feature>
<feature type="compositionally biased region" description="Basic and acidic residues" evidence="1">
    <location>
        <begin position="83"/>
        <end position="93"/>
    </location>
</feature>
<dbReference type="AlphaFoldDB" id="S8FIE2"/>
<dbReference type="HOGENOM" id="CLU_2312760_0_0_1"/>
<dbReference type="Proteomes" id="UP000015241">
    <property type="component" value="Unassembled WGS sequence"/>
</dbReference>
<reference evidence="2 3" key="1">
    <citation type="journal article" date="2012" name="Science">
        <title>The Paleozoic origin of enzymatic lignin decomposition reconstructed from 31 fungal genomes.</title>
        <authorList>
            <person name="Floudas D."/>
            <person name="Binder M."/>
            <person name="Riley R."/>
            <person name="Barry K."/>
            <person name="Blanchette R.A."/>
            <person name="Henrissat B."/>
            <person name="Martinez A.T."/>
            <person name="Otillar R."/>
            <person name="Spatafora J.W."/>
            <person name="Yadav J.S."/>
            <person name="Aerts A."/>
            <person name="Benoit I."/>
            <person name="Boyd A."/>
            <person name="Carlson A."/>
            <person name="Copeland A."/>
            <person name="Coutinho P.M."/>
            <person name="de Vries R.P."/>
            <person name="Ferreira P."/>
            <person name="Findley K."/>
            <person name="Foster B."/>
            <person name="Gaskell J."/>
            <person name="Glotzer D."/>
            <person name="Gorecki P."/>
            <person name="Heitman J."/>
            <person name="Hesse C."/>
            <person name="Hori C."/>
            <person name="Igarashi K."/>
            <person name="Jurgens J.A."/>
            <person name="Kallen N."/>
            <person name="Kersten P."/>
            <person name="Kohler A."/>
            <person name="Kuees U."/>
            <person name="Kumar T.K.A."/>
            <person name="Kuo A."/>
            <person name="LaButti K."/>
            <person name="Larrondo L.F."/>
            <person name="Lindquist E."/>
            <person name="Ling A."/>
            <person name="Lombard V."/>
            <person name="Lucas S."/>
            <person name="Lundell T."/>
            <person name="Martin R."/>
            <person name="McLaughlin D.J."/>
            <person name="Morgenstern I."/>
            <person name="Morin E."/>
            <person name="Murat C."/>
            <person name="Nagy L.G."/>
            <person name="Nolan M."/>
            <person name="Ohm R.A."/>
            <person name="Patyshakuliyeva A."/>
            <person name="Rokas A."/>
            <person name="Ruiz-Duenas F.J."/>
            <person name="Sabat G."/>
            <person name="Salamov A."/>
            <person name="Samejima M."/>
            <person name="Schmutz J."/>
            <person name="Slot J.C."/>
            <person name="St John F."/>
            <person name="Stenlid J."/>
            <person name="Sun H."/>
            <person name="Sun S."/>
            <person name="Syed K."/>
            <person name="Tsang A."/>
            <person name="Wiebenga A."/>
            <person name="Young D."/>
            <person name="Pisabarro A."/>
            <person name="Eastwood D.C."/>
            <person name="Martin F."/>
            <person name="Cullen D."/>
            <person name="Grigoriev I.V."/>
            <person name="Hibbett D.S."/>
        </authorList>
    </citation>
    <scope>NUCLEOTIDE SEQUENCE</scope>
    <source>
        <strain evidence="3">FP-58527</strain>
    </source>
</reference>
<gene>
    <name evidence="2" type="ORF">FOMPIDRAFT_158448</name>
</gene>
<name>S8FIE2_FOMSC</name>
<accession>S8FIE2</accession>
<organism evidence="2 3">
    <name type="scientific">Fomitopsis schrenkii</name>
    <name type="common">Brown rot fungus</name>
    <dbReference type="NCBI Taxonomy" id="2126942"/>
    <lineage>
        <taxon>Eukaryota</taxon>
        <taxon>Fungi</taxon>
        <taxon>Dikarya</taxon>
        <taxon>Basidiomycota</taxon>
        <taxon>Agaricomycotina</taxon>
        <taxon>Agaricomycetes</taxon>
        <taxon>Polyporales</taxon>
        <taxon>Fomitopsis</taxon>
    </lineage>
</organism>
<dbReference type="InParanoid" id="S8FIE2"/>
<keyword evidence="3" id="KW-1185">Reference proteome</keyword>
<evidence type="ECO:0000256" key="1">
    <source>
        <dbReference type="SAM" id="MobiDB-lite"/>
    </source>
</evidence>
<proteinExistence type="predicted"/>